<name>A0A482F4I2_9ALPH</name>
<accession>A0A482F4I2</accession>
<reference evidence="3" key="1">
    <citation type="submission" date="2018-06" db="EMBL/GenBank/DDBJ databases">
        <title>Metagenomic Sequencing for Combined Detection of RNA and DNA Viruses in Respiratory Samples From Pediatric Patients.</title>
        <authorList>
            <person name="van Boheemen S."/>
            <person name="van Rijn-Klink A.L."/>
            <person name="Pappas N."/>
            <person name="Carbo E.C."/>
            <person name="van 't Hof P."/>
            <person name="Vorderman R.H.P."/>
            <person name="Mei H."/>
            <person name="Claas E.C.J."/>
            <person name="Kroes A.C.M."/>
            <person name="de Vries J.J.C."/>
        </authorList>
    </citation>
    <scope>NUCLEOTIDE SEQUENCE [LARGE SCALE GENOMIC DNA]</scope>
</reference>
<feature type="domain" description="Protein kinase" evidence="2">
    <location>
        <begin position="215"/>
        <end position="584"/>
    </location>
</feature>
<dbReference type="GO" id="GO:0004674">
    <property type="term" value="F:protein serine/threonine kinase activity"/>
    <property type="evidence" value="ECO:0007669"/>
    <property type="project" value="UniProtKB-KW"/>
</dbReference>
<evidence type="ECO:0000313" key="4">
    <source>
        <dbReference type="Proteomes" id="UP000326297"/>
    </source>
</evidence>
<dbReference type="PROSITE" id="PS00108">
    <property type="entry name" value="PROTEIN_KINASE_ST"/>
    <property type="match status" value="1"/>
</dbReference>
<proteinExistence type="predicted"/>
<dbReference type="PROSITE" id="PS50011">
    <property type="entry name" value="PROTEIN_KINASE_DOM"/>
    <property type="match status" value="1"/>
</dbReference>
<dbReference type="InterPro" id="IPR008271">
    <property type="entry name" value="Ser/Thr_kinase_AS"/>
</dbReference>
<dbReference type="EMBL" id="MH509440">
    <property type="protein sequence ID" value="QBN85132.1"/>
    <property type="molecule type" value="Genomic_DNA"/>
</dbReference>
<feature type="region of interest" description="Disordered" evidence="1">
    <location>
        <begin position="119"/>
        <end position="156"/>
    </location>
</feature>
<dbReference type="SUPFAM" id="SSF56112">
    <property type="entry name" value="Protein kinase-like (PK-like)"/>
    <property type="match status" value="1"/>
</dbReference>
<keyword evidence="4" id="KW-1185">Reference proteome</keyword>
<dbReference type="GeneID" id="80531858"/>
<evidence type="ECO:0000259" key="2">
    <source>
        <dbReference type="PROSITE" id="PS50011"/>
    </source>
</evidence>
<gene>
    <name evidence="3" type="primary">UL13</name>
</gene>
<protein>
    <submittedName>
        <fullName evidence="3">Tegument serine/threonine protein kinase-like protein</fullName>
    </submittedName>
</protein>
<organism evidence="3 4">
    <name type="scientific">Phocid alphaherpesvirus 1</name>
    <dbReference type="NCBI Taxonomy" id="47418"/>
    <lineage>
        <taxon>Viruses</taxon>
        <taxon>Duplodnaviria</taxon>
        <taxon>Heunggongvirae</taxon>
        <taxon>Peploviricota</taxon>
        <taxon>Herviviricetes</taxon>
        <taxon>Herpesvirales</taxon>
        <taxon>Orthoherpesviridae</taxon>
        <taxon>Alphaherpesvirinae</taxon>
        <taxon>Varicellovirus</taxon>
        <taxon>Varicellovirus phocidalpha1</taxon>
    </lineage>
</organism>
<evidence type="ECO:0000313" key="3">
    <source>
        <dbReference type="EMBL" id="QBN85132.1"/>
    </source>
</evidence>
<dbReference type="Gene3D" id="1.10.510.10">
    <property type="entry name" value="Transferase(Phosphotransferase) domain 1"/>
    <property type="match status" value="1"/>
</dbReference>
<dbReference type="InterPro" id="IPR011009">
    <property type="entry name" value="Kinase-like_dom_sf"/>
</dbReference>
<dbReference type="GO" id="GO:0005524">
    <property type="term" value="F:ATP binding"/>
    <property type="evidence" value="ECO:0007669"/>
    <property type="project" value="InterPro"/>
</dbReference>
<dbReference type="KEGG" id="vg:80531858"/>
<dbReference type="SMART" id="SM00220">
    <property type="entry name" value="S_TKc"/>
    <property type="match status" value="1"/>
</dbReference>
<dbReference type="RefSeq" id="YP_010794843.1">
    <property type="nucleotide sequence ID" value="NC_075562.1"/>
</dbReference>
<dbReference type="InterPro" id="IPR000719">
    <property type="entry name" value="Prot_kinase_dom"/>
</dbReference>
<evidence type="ECO:0000256" key="1">
    <source>
        <dbReference type="SAM" id="MobiDB-lite"/>
    </source>
</evidence>
<sequence>MAQRNRRSAFNKMDVGEGSAYEYVEKPFSQPRTTNPTKTGWRNSYEEIGSFSIKSNNKSKQPLSPYDFVGNSNCVSFNSTTFTQKQPSHIVSSKHGQCTRDGKLSVYDKYWVKAKRIIKPGRRNSSKQGERELGMVRRSSSSKKRRCSGISGNSIDKRPSFLKTLTRKPIHTGGSPLTAAPPERKYILKLKKVKQVLNPVFYVAPDMHYSKVDLSELPVFGGAGGYGEVKIYKQTGVAIKTHSSSSSFENELLLSLLVGECSLQGKAYLGICSILFPLAFSLSEKQMVFTAYDMDLNSYCYKLSSIKLENNEVLMSIKKSFIDLGKAIVYLNIKCGLTHLDIKGGNIFVNTRNFVITNCVLGDYSLMTLNTNSMVTRSEFEIKTGDSKPKVLRLSRGSSMMIFNLLLGHAHNQPLEILTDFINKSGLMRYSGSIHHDIGLSVDLYALGQVLLELLLTGCLTYLPVSVIRNPSYYYYSHRVTLDYALDILAYRCMLYPYILPATPLTTMYGLPWNEVNFVNTQLADTNHKTAFIAHYNRYQLTHKNVFESIIITDNFTPLFELVAIFCHANPSARSSVPVLWTVQ</sequence>
<dbReference type="Proteomes" id="UP000326297">
    <property type="component" value="Segment"/>
</dbReference>